<protein>
    <submittedName>
        <fullName evidence="2">Tubulin tyrosine ligase-like family, member 9</fullName>
    </submittedName>
</protein>
<evidence type="ECO:0000256" key="1">
    <source>
        <dbReference type="SAM" id="MobiDB-lite"/>
    </source>
</evidence>
<dbReference type="ExpressionAtlas" id="D6RCJ6">
    <property type="expression patterns" value="baseline and differential"/>
</dbReference>
<organism evidence="2 4">
    <name type="scientific">Mus musculus</name>
    <name type="common">Mouse</name>
    <dbReference type="NCBI Taxonomy" id="10090"/>
    <lineage>
        <taxon>Eukaryota</taxon>
        <taxon>Metazoa</taxon>
        <taxon>Chordata</taxon>
        <taxon>Craniata</taxon>
        <taxon>Vertebrata</taxon>
        <taxon>Euteleostomi</taxon>
        <taxon>Mammalia</taxon>
        <taxon>Eutheria</taxon>
        <taxon>Euarchontoglires</taxon>
        <taxon>Glires</taxon>
        <taxon>Rodentia</taxon>
        <taxon>Myomorpha</taxon>
        <taxon>Muroidea</taxon>
        <taxon>Muridae</taxon>
        <taxon>Murinae</taxon>
        <taxon>Mus</taxon>
        <taxon>Mus</taxon>
    </lineage>
</organism>
<evidence type="ECO:0000313" key="4">
    <source>
        <dbReference type="Proteomes" id="UP000000589"/>
    </source>
</evidence>
<reference evidence="2 4" key="1">
    <citation type="journal article" date="2009" name="PLoS Biol.">
        <title>Lineage-specific biology revealed by a finished genome assembly of the mouse.</title>
        <authorList>
            <consortium name="Mouse Genome Sequencing Consortium"/>
            <person name="Church D.M."/>
            <person name="Goodstadt L."/>
            <person name="Hillier L.W."/>
            <person name="Zody M.C."/>
            <person name="Goldstein S."/>
            <person name="She X."/>
            <person name="Bult C.J."/>
            <person name="Agarwala R."/>
            <person name="Cherry J.L."/>
            <person name="DiCuccio M."/>
            <person name="Hlavina W."/>
            <person name="Kapustin Y."/>
            <person name="Meric P."/>
            <person name="Maglott D."/>
            <person name="Birtle Z."/>
            <person name="Marques A.C."/>
            <person name="Graves T."/>
            <person name="Zhou S."/>
            <person name="Teague B."/>
            <person name="Potamousis K."/>
            <person name="Churas C."/>
            <person name="Place M."/>
            <person name="Herschleb J."/>
            <person name="Runnheim R."/>
            <person name="Forrest D."/>
            <person name="Amos-Landgraf J."/>
            <person name="Schwartz D.C."/>
            <person name="Cheng Z."/>
            <person name="Lindblad-Toh K."/>
            <person name="Eichler E.E."/>
            <person name="Ponting C.P."/>
        </authorList>
    </citation>
    <scope>NUCLEOTIDE SEQUENCE [LARGE SCALE GENOMIC DNA]</scope>
    <source>
        <strain evidence="2 4">C57BL/6J</strain>
    </source>
</reference>
<dbReference type="Antibodypedia" id="49885">
    <property type="antibodies" value="43 antibodies from 11 providers"/>
</dbReference>
<sequence length="36" mass="4063">MSRQKRAENLNPLQDHPHEHTHGCSAPQARMGGSQR</sequence>
<dbReference type="Proteomes" id="UP000000589">
    <property type="component" value="Chromosome 2"/>
</dbReference>
<dbReference type="AGR" id="MGI:1913589"/>
<reference evidence="2 4" key="2">
    <citation type="journal article" date="2011" name="PLoS Biol.">
        <title>Modernizing reference genome assemblies.</title>
        <authorList>
            <person name="Church D.M."/>
            <person name="Schneider V.A."/>
            <person name="Graves T."/>
            <person name="Auger K."/>
            <person name="Cunningham F."/>
            <person name="Bouk N."/>
            <person name="Chen H.C."/>
            <person name="Agarwala R."/>
            <person name="McLaren W.M."/>
            <person name="Ritchie G.R."/>
            <person name="Albracht D."/>
            <person name="Kremitzki M."/>
            <person name="Rock S."/>
            <person name="Kotkiewicz H."/>
            <person name="Kremitzki C."/>
            <person name="Wollam A."/>
            <person name="Trani L."/>
            <person name="Fulton L."/>
            <person name="Fulton R."/>
            <person name="Matthews L."/>
            <person name="Whitehead S."/>
            <person name="Chow W."/>
            <person name="Torrance J."/>
            <person name="Dunn M."/>
            <person name="Harden G."/>
            <person name="Threadgold G."/>
            <person name="Wood J."/>
            <person name="Collins J."/>
            <person name="Heath P."/>
            <person name="Griffiths G."/>
            <person name="Pelan S."/>
            <person name="Grafham D."/>
            <person name="Eichler E.E."/>
            <person name="Weinstock G."/>
            <person name="Mardis E.R."/>
            <person name="Wilson R.K."/>
            <person name="Howe K."/>
            <person name="Flicek P."/>
            <person name="Hubbard T."/>
        </authorList>
    </citation>
    <scope>NUCLEOTIDE SEQUENCE [LARGE SCALE GENOMIC DNA]</scope>
    <source>
        <strain evidence="2 4">C57BL/6J</strain>
    </source>
</reference>
<dbReference type="AlphaFoldDB" id="D6RCJ6"/>
<accession>D6RCJ6</accession>
<dbReference type="VEuPathDB" id="HostDB:ENSMUSG00000074673"/>
<reference evidence="2" key="4">
    <citation type="submission" date="2025-09" db="UniProtKB">
        <authorList>
            <consortium name="Ensembl"/>
        </authorList>
    </citation>
    <scope>IDENTIFICATION</scope>
    <source>
        <strain evidence="2">C57BL/6J</strain>
    </source>
</reference>
<dbReference type="Bgee" id="ENSMUSG00000074673">
    <property type="expression patterns" value="Expressed in spermatid and 94 other cell types or tissues"/>
</dbReference>
<evidence type="ECO:0000313" key="3">
    <source>
        <dbReference type="MGI" id="MGI:1913589"/>
    </source>
</evidence>
<name>D6RCJ6_MOUSE</name>
<dbReference type="HOGENOM" id="CLU_3359488_0_0_1"/>
<feature type="region of interest" description="Disordered" evidence="1">
    <location>
        <begin position="1"/>
        <end position="36"/>
    </location>
</feature>
<dbReference type="Ensembl" id="ENSMUST00000146626.9">
    <property type="protein sequence ID" value="ENSMUSP00000121434.3"/>
    <property type="gene ID" value="ENSMUSG00000074673.16"/>
</dbReference>
<proteinExistence type="predicted"/>
<evidence type="ECO:0000313" key="2">
    <source>
        <dbReference type="Ensembl" id="ENSMUSP00000121434.3"/>
    </source>
</evidence>
<gene>
    <name evidence="2 3" type="primary">Ttll9</name>
</gene>
<dbReference type="GeneTree" id="ENSGT00940000159879"/>
<reference evidence="2" key="3">
    <citation type="submission" date="2025-08" db="UniProtKB">
        <authorList>
            <consortium name="Ensembl"/>
        </authorList>
    </citation>
    <scope>IDENTIFICATION</scope>
    <source>
        <strain evidence="2">C57BL/6J</strain>
    </source>
</reference>
<keyword evidence="4" id="KW-1185">Reference proteome</keyword>
<dbReference type="MGI" id="MGI:1913589">
    <property type="gene designation" value="Ttll9"/>
</dbReference>